<feature type="chain" id="PRO_5032787603" evidence="3">
    <location>
        <begin position="22"/>
        <end position="362"/>
    </location>
</feature>
<dbReference type="InterPro" id="IPR018976">
    <property type="entry name" value="Imelysin-like"/>
</dbReference>
<evidence type="ECO:0000259" key="4">
    <source>
        <dbReference type="Pfam" id="PF09375"/>
    </source>
</evidence>
<comment type="caution">
    <text evidence="5">The sequence shown here is derived from an EMBL/GenBank/DDBJ whole genome shotgun (WGS) entry which is preliminary data.</text>
</comment>
<keyword evidence="2 3" id="KW-0732">Signal</keyword>
<dbReference type="Gene3D" id="1.20.1420.20">
    <property type="entry name" value="M75 peptidase, HXXE motif"/>
    <property type="match status" value="1"/>
</dbReference>
<dbReference type="CDD" id="cd14659">
    <property type="entry name" value="Imelysin-like_IPPA"/>
    <property type="match status" value="1"/>
</dbReference>
<organism evidence="5 6">
    <name type="scientific">Leeia aquatica</name>
    <dbReference type="NCBI Taxonomy" id="2725557"/>
    <lineage>
        <taxon>Bacteria</taxon>
        <taxon>Pseudomonadati</taxon>
        <taxon>Pseudomonadota</taxon>
        <taxon>Betaproteobacteria</taxon>
        <taxon>Neisseriales</taxon>
        <taxon>Leeiaceae</taxon>
        <taxon>Leeia</taxon>
    </lineage>
</organism>
<gene>
    <name evidence="5" type="ORF">HF682_01135</name>
</gene>
<evidence type="ECO:0000256" key="1">
    <source>
        <dbReference type="ARBA" id="ARBA00004196"/>
    </source>
</evidence>
<feature type="domain" description="Imelysin-like" evidence="4">
    <location>
        <begin position="47"/>
        <end position="334"/>
    </location>
</feature>
<dbReference type="AlphaFoldDB" id="A0A847S211"/>
<dbReference type="GO" id="GO:0030313">
    <property type="term" value="C:cell envelope"/>
    <property type="evidence" value="ECO:0007669"/>
    <property type="project" value="UniProtKB-SubCell"/>
</dbReference>
<feature type="signal peptide" evidence="3">
    <location>
        <begin position="1"/>
        <end position="21"/>
    </location>
</feature>
<dbReference type="Pfam" id="PF09375">
    <property type="entry name" value="Peptidase_M75"/>
    <property type="match status" value="1"/>
</dbReference>
<dbReference type="InterPro" id="IPR038352">
    <property type="entry name" value="Imelysin_sf"/>
</dbReference>
<evidence type="ECO:0000313" key="6">
    <source>
        <dbReference type="Proteomes" id="UP000587991"/>
    </source>
</evidence>
<dbReference type="InterPro" id="IPR034984">
    <property type="entry name" value="Imelysin-like_IPPA"/>
</dbReference>
<evidence type="ECO:0000256" key="2">
    <source>
        <dbReference type="ARBA" id="ARBA00022729"/>
    </source>
</evidence>
<sequence>MKLIYSAFIASVVLASTPSLAADDDSVQERFSKSTLLKGLAEGVFQPQVQQFARQSQTWAQDWQRYCQRPSANGWKQLQQGWLTTAKQWQALEMVQIGPLIERRSQREVNFWPTRPAQIDNWLKSHDALTADALEALPAAAKGLPALEYLMSLKPAPKGRRCAVATWLAQGVAQEATGLEQDWRQGYTRQLAEAGQHPEDKVFLRTDQALGELINLMIAGMDFVRVRKLEKPLQHNRDEQDALGRIEAWRSGHSLSLLEANLDGFSRVFFGMDGPGGKAVGFDDYLDGRDKLVLIRRTKEDLEEARAILRSLKGKTMQQAIQRHPAQLETLQTILRRLQTRLENELAPLLDIQLDFNASDGD</sequence>
<dbReference type="EMBL" id="JABAIM010000001">
    <property type="protein sequence ID" value="NLR73764.1"/>
    <property type="molecule type" value="Genomic_DNA"/>
</dbReference>
<keyword evidence="6" id="KW-1185">Reference proteome</keyword>
<comment type="subcellular location">
    <subcellularLocation>
        <location evidence="1">Cell envelope</location>
    </subcellularLocation>
</comment>
<evidence type="ECO:0000256" key="3">
    <source>
        <dbReference type="SAM" id="SignalP"/>
    </source>
</evidence>
<proteinExistence type="predicted"/>
<protein>
    <submittedName>
        <fullName evidence="5">Imelysin family protein</fullName>
    </submittedName>
</protein>
<dbReference type="RefSeq" id="WP_168875422.1">
    <property type="nucleotide sequence ID" value="NZ_JABAIM010000001.1"/>
</dbReference>
<dbReference type="Proteomes" id="UP000587991">
    <property type="component" value="Unassembled WGS sequence"/>
</dbReference>
<evidence type="ECO:0000313" key="5">
    <source>
        <dbReference type="EMBL" id="NLR73764.1"/>
    </source>
</evidence>
<reference evidence="5 6" key="1">
    <citation type="submission" date="2020-04" db="EMBL/GenBank/DDBJ databases">
        <title>Draft genome of Leeia sp. IMCC25680.</title>
        <authorList>
            <person name="Song J."/>
            <person name="Cho J.-C."/>
        </authorList>
    </citation>
    <scope>NUCLEOTIDE SEQUENCE [LARGE SCALE GENOMIC DNA]</scope>
    <source>
        <strain evidence="5 6">IMCC25680</strain>
    </source>
</reference>
<accession>A0A847S211</accession>
<name>A0A847S211_9NEIS</name>